<gene>
    <name evidence="1" type="ORF">B7P43_G15999</name>
</gene>
<protein>
    <submittedName>
        <fullName evidence="1">Uncharacterized protein</fullName>
    </submittedName>
</protein>
<dbReference type="AlphaFoldDB" id="A0A2J7PFG6"/>
<dbReference type="Proteomes" id="UP000235965">
    <property type="component" value="Unassembled WGS sequence"/>
</dbReference>
<evidence type="ECO:0000313" key="1">
    <source>
        <dbReference type="EMBL" id="PNF15081.1"/>
    </source>
</evidence>
<dbReference type="InParanoid" id="A0A2J7PFG6"/>
<comment type="caution">
    <text evidence="1">The sequence shown here is derived from an EMBL/GenBank/DDBJ whole genome shotgun (WGS) entry which is preliminary data.</text>
</comment>
<reference evidence="1 2" key="1">
    <citation type="submission" date="2017-12" db="EMBL/GenBank/DDBJ databases">
        <title>Hemimetabolous genomes reveal molecular basis of termite eusociality.</title>
        <authorList>
            <person name="Harrison M.C."/>
            <person name="Jongepier E."/>
            <person name="Robertson H.M."/>
            <person name="Arning N."/>
            <person name="Bitard-Feildel T."/>
            <person name="Chao H."/>
            <person name="Childers C.P."/>
            <person name="Dinh H."/>
            <person name="Doddapaneni H."/>
            <person name="Dugan S."/>
            <person name="Gowin J."/>
            <person name="Greiner C."/>
            <person name="Han Y."/>
            <person name="Hu H."/>
            <person name="Hughes D.S.T."/>
            <person name="Huylmans A.-K."/>
            <person name="Kemena C."/>
            <person name="Kremer L.P.M."/>
            <person name="Lee S.L."/>
            <person name="Lopez-Ezquerra A."/>
            <person name="Mallet L."/>
            <person name="Monroy-Kuhn J.M."/>
            <person name="Moser A."/>
            <person name="Murali S.C."/>
            <person name="Muzny D.M."/>
            <person name="Otani S."/>
            <person name="Piulachs M.-D."/>
            <person name="Poelchau M."/>
            <person name="Qu J."/>
            <person name="Schaub F."/>
            <person name="Wada-Katsumata A."/>
            <person name="Worley K.C."/>
            <person name="Xie Q."/>
            <person name="Ylla G."/>
            <person name="Poulsen M."/>
            <person name="Gibbs R.A."/>
            <person name="Schal C."/>
            <person name="Richards S."/>
            <person name="Belles X."/>
            <person name="Korb J."/>
            <person name="Bornberg-Bauer E."/>
        </authorList>
    </citation>
    <scope>NUCLEOTIDE SEQUENCE [LARGE SCALE GENOMIC DNA]</scope>
    <source>
        <tissue evidence="1">Whole body</tissue>
    </source>
</reference>
<proteinExistence type="predicted"/>
<sequence>MATENGEYSWRTSYVNSELKSNVPEPFVSSIMKGHNGQILFFVRPTLNGNQCDL</sequence>
<name>A0A2J7PFG6_9NEOP</name>
<accession>A0A2J7PFG6</accession>
<organism evidence="1 2">
    <name type="scientific">Cryptotermes secundus</name>
    <dbReference type="NCBI Taxonomy" id="105785"/>
    <lineage>
        <taxon>Eukaryota</taxon>
        <taxon>Metazoa</taxon>
        <taxon>Ecdysozoa</taxon>
        <taxon>Arthropoda</taxon>
        <taxon>Hexapoda</taxon>
        <taxon>Insecta</taxon>
        <taxon>Pterygota</taxon>
        <taxon>Neoptera</taxon>
        <taxon>Polyneoptera</taxon>
        <taxon>Dictyoptera</taxon>
        <taxon>Blattodea</taxon>
        <taxon>Blattoidea</taxon>
        <taxon>Termitoidae</taxon>
        <taxon>Kalotermitidae</taxon>
        <taxon>Cryptotermitinae</taxon>
        <taxon>Cryptotermes</taxon>
    </lineage>
</organism>
<keyword evidence="2" id="KW-1185">Reference proteome</keyword>
<evidence type="ECO:0000313" key="2">
    <source>
        <dbReference type="Proteomes" id="UP000235965"/>
    </source>
</evidence>
<dbReference type="EMBL" id="NEVH01025657">
    <property type="protein sequence ID" value="PNF15081.1"/>
    <property type="molecule type" value="Genomic_DNA"/>
</dbReference>